<keyword evidence="1" id="KW-0496">Mitochondrion</keyword>
<protein>
    <submittedName>
        <fullName evidence="1">Uncharacterized protein</fullName>
    </submittedName>
</protein>
<organism evidence="1">
    <name type="scientific">Suberites domuncula</name>
    <name type="common">Sponge</name>
    <dbReference type="NCBI Taxonomy" id="55567"/>
    <lineage>
        <taxon>Eukaryota</taxon>
        <taxon>Metazoa</taxon>
        <taxon>Porifera</taxon>
        <taxon>Demospongiae</taxon>
        <taxon>Heteroscleromorpha</taxon>
        <taxon>Suberitida</taxon>
        <taxon>Suberitidae</taxon>
        <taxon>Suberites</taxon>
    </lineage>
</organism>
<dbReference type="AlphaFoldDB" id="B1GT45"/>
<accession>B1GT45</accession>
<geneLocation type="mitochondrion" evidence="1"/>
<proteinExistence type="predicted"/>
<dbReference type="EMBL" id="AM690374">
    <property type="protein sequence ID" value="CAM84205.1"/>
    <property type="molecule type" value="Genomic_DNA"/>
</dbReference>
<sequence>MAPTLQKLNVWVGSLSLAFLNLPLRVNHITLRVMRLTPWIKPKILNLRLIQNLSP</sequence>
<reference evidence="1" key="1">
    <citation type="journal article" date="2008" name="Gene">
        <title>Mitochondrial genome of Suberites domuncula: Palindromes and inverted repeats are abundant in non-coding regions.</title>
        <authorList>
            <person name="Lukic-Bilela L."/>
            <person name="Brandt D."/>
            <person name="Pojskic N."/>
            <person name="Wiens M."/>
            <person name="Gamulin V."/>
            <person name="Muller W.E.G."/>
        </authorList>
    </citation>
    <scope>NUCLEOTIDE SEQUENCE</scope>
</reference>
<name>B1GT45_SUBDO</name>
<evidence type="ECO:0000313" key="1">
    <source>
        <dbReference type="EMBL" id="CAM84205.1"/>
    </source>
</evidence>